<organism evidence="10 11">
    <name type="scientific">Gluconacetobacter tumulisoli</name>
    <dbReference type="NCBI Taxonomy" id="1286189"/>
    <lineage>
        <taxon>Bacteria</taxon>
        <taxon>Pseudomonadati</taxon>
        <taxon>Pseudomonadota</taxon>
        <taxon>Alphaproteobacteria</taxon>
        <taxon>Acetobacterales</taxon>
        <taxon>Acetobacteraceae</taxon>
        <taxon>Gluconacetobacter</taxon>
    </lineage>
</organism>
<comment type="similarity">
    <text evidence="2">Belongs to the monovalent cation:proton antiporter 2 (CPA2) transporter (TC 2.A.37) family.</text>
</comment>
<name>A0A7W4PK08_9PROT</name>
<comment type="subcellular location">
    <subcellularLocation>
        <location evidence="1">Membrane</location>
        <topology evidence="1">Multi-pass membrane protein</topology>
    </subcellularLocation>
</comment>
<feature type="transmembrane region" description="Helical" evidence="8">
    <location>
        <begin position="192"/>
        <end position="213"/>
    </location>
</feature>
<dbReference type="GO" id="GO:0016020">
    <property type="term" value="C:membrane"/>
    <property type="evidence" value="ECO:0007669"/>
    <property type="project" value="UniProtKB-SubCell"/>
</dbReference>
<feature type="transmembrane region" description="Helical" evidence="8">
    <location>
        <begin position="341"/>
        <end position="363"/>
    </location>
</feature>
<evidence type="ECO:0000256" key="8">
    <source>
        <dbReference type="SAM" id="Phobius"/>
    </source>
</evidence>
<feature type="region of interest" description="Disordered" evidence="7">
    <location>
        <begin position="559"/>
        <end position="600"/>
    </location>
</feature>
<comment type="caution">
    <text evidence="10">The sequence shown here is derived from an EMBL/GenBank/DDBJ whole genome shotgun (WGS) entry which is preliminary data.</text>
</comment>
<dbReference type="Gene3D" id="3.40.50.720">
    <property type="entry name" value="NAD(P)-binding Rossmann-like Domain"/>
    <property type="match status" value="1"/>
</dbReference>
<protein>
    <submittedName>
        <fullName evidence="10">Kef family K(+) transporter</fullName>
    </submittedName>
</protein>
<feature type="compositionally biased region" description="Low complexity" evidence="7">
    <location>
        <begin position="572"/>
        <end position="581"/>
    </location>
</feature>
<evidence type="ECO:0000256" key="4">
    <source>
        <dbReference type="ARBA" id="ARBA00022692"/>
    </source>
</evidence>
<keyword evidence="3" id="KW-0813">Transport</keyword>
<feature type="compositionally biased region" description="Pro residues" evidence="7">
    <location>
        <begin position="583"/>
        <end position="594"/>
    </location>
</feature>
<dbReference type="PANTHER" id="PTHR42751:SF1">
    <property type="entry name" value="CATION_PROTON ANTIPORTER YBAL-RELATED"/>
    <property type="match status" value="1"/>
</dbReference>
<keyword evidence="6 8" id="KW-0472">Membrane</keyword>
<feature type="transmembrane region" description="Helical" evidence="8">
    <location>
        <begin position="148"/>
        <end position="172"/>
    </location>
</feature>
<evidence type="ECO:0000313" key="10">
    <source>
        <dbReference type="EMBL" id="MBB2200917.1"/>
    </source>
</evidence>
<evidence type="ECO:0000313" key="11">
    <source>
        <dbReference type="Proteomes" id="UP000578030"/>
    </source>
</evidence>
<dbReference type="InterPro" id="IPR006153">
    <property type="entry name" value="Cation/H_exchanger_TM"/>
</dbReference>
<dbReference type="GO" id="GO:0006813">
    <property type="term" value="P:potassium ion transport"/>
    <property type="evidence" value="ECO:0007669"/>
    <property type="project" value="InterPro"/>
</dbReference>
<evidence type="ECO:0000256" key="1">
    <source>
        <dbReference type="ARBA" id="ARBA00004141"/>
    </source>
</evidence>
<feature type="transmembrane region" description="Helical" evidence="8">
    <location>
        <begin position="115"/>
        <end position="136"/>
    </location>
</feature>
<dbReference type="Gene3D" id="1.20.1530.20">
    <property type="match status" value="1"/>
</dbReference>
<feature type="transmembrane region" description="Helical" evidence="8">
    <location>
        <begin position="6"/>
        <end position="25"/>
    </location>
</feature>
<evidence type="ECO:0000256" key="6">
    <source>
        <dbReference type="ARBA" id="ARBA00023136"/>
    </source>
</evidence>
<dbReference type="RefSeq" id="WP_182955334.1">
    <property type="nucleotide sequence ID" value="NZ_JABEQM010000003.1"/>
</dbReference>
<proteinExistence type="inferred from homology"/>
<dbReference type="AlphaFoldDB" id="A0A7W4PK08"/>
<evidence type="ECO:0000256" key="7">
    <source>
        <dbReference type="SAM" id="MobiDB-lite"/>
    </source>
</evidence>
<gene>
    <name evidence="10" type="ORF">HLH28_04880</name>
</gene>
<evidence type="ECO:0000256" key="3">
    <source>
        <dbReference type="ARBA" id="ARBA00022448"/>
    </source>
</evidence>
<dbReference type="InterPro" id="IPR038770">
    <property type="entry name" value="Na+/solute_symporter_sf"/>
</dbReference>
<feature type="transmembrane region" description="Helical" evidence="8">
    <location>
        <begin position="88"/>
        <end position="109"/>
    </location>
</feature>
<dbReference type="PANTHER" id="PTHR42751">
    <property type="entry name" value="SODIUM/HYDROGEN EXCHANGER FAMILY/TRKA DOMAIN PROTEIN"/>
    <property type="match status" value="1"/>
</dbReference>
<dbReference type="GO" id="GO:0015297">
    <property type="term" value="F:antiporter activity"/>
    <property type="evidence" value="ECO:0007669"/>
    <property type="project" value="InterPro"/>
</dbReference>
<dbReference type="SUPFAM" id="SSF51735">
    <property type="entry name" value="NAD(P)-binding Rossmann-fold domains"/>
    <property type="match status" value="1"/>
</dbReference>
<feature type="transmembrane region" description="Helical" evidence="8">
    <location>
        <begin position="233"/>
        <end position="249"/>
    </location>
</feature>
<feature type="transmembrane region" description="Helical" evidence="8">
    <location>
        <begin position="57"/>
        <end position="76"/>
    </location>
</feature>
<sequence>MTHASPLITILVTGLTLAFFLGVLANRLGISVLVGYLLAGVLVGPFTPGFVADQELALQLAEIGVILLMFGVGLHFSVKDLLAVRAVALPGTLLQVVLSTGLGGGLALLMGWPPAAALVFGLALSVASTVVLLRALDEQRLMDTERGHLAIGWLVIQDLMTVLALVLLPVVAPLLKGGGAQSDGHSPGLAELALTLAVTLGKVAAFVGLMLLVGRRVIPAALHYVARTGSRELFRLALLAVALGVAYMASELFGVSFALGAFVAGMVLSESALSQHAAEETLPLRDAFAVLFFISVGMLFDPATLVRDPAPLLGTLAVVFVGTPAVVFLTLRALRQTWSTALTIAAGLSQIGEFSFILAALGIDLGLLDGRARSLILGVSILSILLNPLAFLVVSLLKPWAGRRDAAAVPPQGGGTALATIRPVTTLEGHAVVVGYGRVGALVTDGLLHAGWPLLVIETGDALIQPLRDRGIEVILGNAADPAVLGAANVQAAHLLVVAIPEIFEAGQVVEQARAANPSLEIIARAHFDSAVEHLRELGASTVIMGEREIAHAMLEVATREDADPRDDRAHGPAAGRAAPDIEPAPCPTQPPQPASSGLP</sequence>
<feature type="transmembrane region" description="Helical" evidence="8">
    <location>
        <begin position="32"/>
        <end position="51"/>
    </location>
</feature>
<keyword evidence="4 8" id="KW-0812">Transmembrane</keyword>
<dbReference type="Pfam" id="PF00999">
    <property type="entry name" value="Na_H_Exchanger"/>
    <property type="match status" value="1"/>
</dbReference>
<accession>A0A7W4PK08</accession>
<dbReference type="InterPro" id="IPR036291">
    <property type="entry name" value="NAD(P)-bd_dom_sf"/>
</dbReference>
<evidence type="ECO:0000256" key="2">
    <source>
        <dbReference type="ARBA" id="ARBA00005551"/>
    </source>
</evidence>
<dbReference type="Proteomes" id="UP000578030">
    <property type="component" value="Unassembled WGS sequence"/>
</dbReference>
<dbReference type="GO" id="GO:1902600">
    <property type="term" value="P:proton transmembrane transport"/>
    <property type="evidence" value="ECO:0007669"/>
    <property type="project" value="InterPro"/>
</dbReference>
<feature type="transmembrane region" description="Helical" evidence="8">
    <location>
        <begin position="312"/>
        <end position="334"/>
    </location>
</feature>
<dbReference type="EMBL" id="JABEQM010000003">
    <property type="protein sequence ID" value="MBB2200917.1"/>
    <property type="molecule type" value="Genomic_DNA"/>
</dbReference>
<evidence type="ECO:0000259" key="9">
    <source>
        <dbReference type="PROSITE" id="PS51201"/>
    </source>
</evidence>
<dbReference type="PROSITE" id="PS51201">
    <property type="entry name" value="RCK_N"/>
    <property type="match status" value="1"/>
</dbReference>
<dbReference type="InterPro" id="IPR003148">
    <property type="entry name" value="RCK_N"/>
</dbReference>
<feature type="compositionally biased region" description="Basic and acidic residues" evidence="7">
    <location>
        <begin position="559"/>
        <end position="571"/>
    </location>
</feature>
<reference evidence="10 11" key="1">
    <citation type="submission" date="2020-04" db="EMBL/GenBank/DDBJ databases">
        <title>Description of novel Gluconacetobacter.</title>
        <authorList>
            <person name="Sombolestani A."/>
        </authorList>
    </citation>
    <scope>NUCLEOTIDE SEQUENCE [LARGE SCALE GENOMIC DNA]</scope>
    <source>
        <strain evidence="10 11">LMG 27802</strain>
    </source>
</reference>
<evidence type="ECO:0000256" key="5">
    <source>
        <dbReference type="ARBA" id="ARBA00022989"/>
    </source>
</evidence>
<keyword evidence="5 8" id="KW-1133">Transmembrane helix</keyword>
<feature type="transmembrane region" description="Helical" evidence="8">
    <location>
        <begin position="375"/>
        <end position="397"/>
    </location>
</feature>
<dbReference type="Pfam" id="PF02254">
    <property type="entry name" value="TrkA_N"/>
    <property type="match status" value="1"/>
</dbReference>
<keyword evidence="11" id="KW-1185">Reference proteome</keyword>
<dbReference type="NCBIfam" id="NF007950">
    <property type="entry name" value="PRK10669.1"/>
    <property type="match status" value="1"/>
</dbReference>
<feature type="domain" description="RCK N-terminal" evidence="9">
    <location>
        <begin position="428"/>
        <end position="545"/>
    </location>
</feature>